<dbReference type="Proteomes" id="UP000190683">
    <property type="component" value="Unassembled WGS sequence"/>
</dbReference>
<dbReference type="InterPro" id="IPR027417">
    <property type="entry name" value="P-loop_NTPase"/>
</dbReference>
<proteinExistence type="predicted"/>
<name>A0A1T0CUU9_9GAMM</name>
<dbReference type="SUPFAM" id="SSF52540">
    <property type="entry name" value="P-loop containing nucleoside triphosphate hydrolases"/>
    <property type="match status" value="1"/>
</dbReference>
<evidence type="ECO:0000256" key="3">
    <source>
        <dbReference type="ARBA" id="ARBA00022801"/>
    </source>
</evidence>
<dbReference type="Gene3D" id="3.40.50.300">
    <property type="entry name" value="P-loop containing nucleotide triphosphate hydrolases"/>
    <property type="match status" value="1"/>
</dbReference>
<dbReference type="GO" id="GO:0005525">
    <property type="term" value="F:GTP binding"/>
    <property type="evidence" value="ECO:0007669"/>
    <property type="project" value="UniProtKB-KW"/>
</dbReference>
<dbReference type="InterPro" id="IPR027094">
    <property type="entry name" value="Mitofusin_fam"/>
</dbReference>
<evidence type="ECO:0000256" key="1">
    <source>
        <dbReference type="ARBA" id="ARBA00004370"/>
    </source>
</evidence>
<keyword evidence="8" id="KW-1185">Reference proteome</keyword>
<reference evidence="7 8" key="1">
    <citation type="submission" date="2017-02" db="EMBL/GenBank/DDBJ databases">
        <title>Draft genome sequence of Moraxella porci CCUG 54912T type strain.</title>
        <authorList>
            <person name="Salva-Serra F."/>
            <person name="Engstrom-Jakobsson H."/>
            <person name="Thorell K."/>
            <person name="Jaen-Luchoro D."/>
            <person name="Gonzales-Siles L."/>
            <person name="Karlsson R."/>
            <person name="Yazdan S."/>
            <person name="Boulund F."/>
            <person name="Johnning A."/>
            <person name="Engstrand L."/>
            <person name="Kristiansson E."/>
            <person name="Moore E."/>
        </authorList>
    </citation>
    <scope>NUCLEOTIDE SEQUENCE [LARGE SCALE GENOMIC DNA]</scope>
    <source>
        <strain evidence="7 8">CCUG 54912</strain>
    </source>
</reference>
<dbReference type="CDD" id="cd00882">
    <property type="entry name" value="Ras_like_GTPase"/>
    <property type="match status" value="1"/>
</dbReference>
<protein>
    <recommendedName>
        <fullName evidence="6">Dynamin N-terminal domain-containing protein</fullName>
    </recommendedName>
</protein>
<comment type="caution">
    <text evidence="7">The sequence shown here is derived from an EMBL/GenBank/DDBJ whole genome shotgun (WGS) entry which is preliminary data.</text>
</comment>
<dbReference type="GO" id="GO:0016020">
    <property type="term" value="C:membrane"/>
    <property type="evidence" value="ECO:0007669"/>
    <property type="project" value="UniProtKB-SubCell"/>
</dbReference>
<dbReference type="AlphaFoldDB" id="A0A1T0CUU9"/>
<evidence type="ECO:0000256" key="4">
    <source>
        <dbReference type="ARBA" id="ARBA00023134"/>
    </source>
</evidence>
<gene>
    <name evidence="7" type="ORF">B0681_03090</name>
</gene>
<dbReference type="InterPro" id="IPR045063">
    <property type="entry name" value="Dynamin_N"/>
</dbReference>
<dbReference type="EMBL" id="MUYV01000002">
    <property type="protein sequence ID" value="OOS26140.1"/>
    <property type="molecule type" value="Genomic_DNA"/>
</dbReference>
<dbReference type="GO" id="GO:0003924">
    <property type="term" value="F:GTPase activity"/>
    <property type="evidence" value="ECO:0007669"/>
    <property type="project" value="InterPro"/>
</dbReference>
<comment type="subcellular location">
    <subcellularLocation>
        <location evidence="1">Membrane</location>
    </subcellularLocation>
</comment>
<keyword evidence="5" id="KW-0472">Membrane</keyword>
<accession>A0A1T0CUU9</accession>
<dbReference type="STRING" id="573983.B0681_03090"/>
<evidence type="ECO:0000256" key="2">
    <source>
        <dbReference type="ARBA" id="ARBA00022741"/>
    </source>
</evidence>
<dbReference type="Pfam" id="PF00350">
    <property type="entry name" value="Dynamin_N"/>
    <property type="match status" value="1"/>
</dbReference>
<evidence type="ECO:0000256" key="5">
    <source>
        <dbReference type="ARBA" id="ARBA00023136"/>
    </source>
</evidence>
<keyword evidence="4" id="KW-0342">GTP-binding</keyword>
<evidence type="ECO:0000313" key="7">
    <source>
        <dbReference type="EMBL" id="OOS26140.1"/>
    </source>
</evidence>
<organism evidence="7 8">
    <name type="scientific">Moraxella porci DSM 25326</name>
    <dbReference type="NCBI Taxonomy" id="573983"/>
    <lineage>
        <taxon>Bacteria</taxon>
        <taxon>Pseudomonadati</taxon>
        <taxon>Pseudomonadota</taxon>
        <taxon>Gammaproteobacteria</taxon>
        <taxon>Moraxellales</taxon>
        <taxon>Moraxellaceae</taxon>
        <taxon>Moraxella</taxon>
    </lineage>
</organism>
<dbReference type="PANTHER" id="PTHR10465">
    <property type="entry name" value="TRANSMEMBRANE GTPASE FZO1"/>
    <property type="match status" value="1"/>
</dbReference>
<evidence type="ECO:0000313" key="8">
    <source>
        <dbReference type="Proteomes" id="UP000190683"/>
    </source>
</evidence>
<keyword evidence="3" id="KW-0378">Hydrolase</keyword>
<keyword evidence="2" id="KW-0547">Nucleotide-binding</keyword>
<dbReference type="RefSeq" id="WP_078317289.1">
    <property type="nucleotide sequence ID" value="NZ_MUYV01000002.1"/>
</dbReference>
<feature type="domain" description="Dynamin N-terminal" evidence="6">
    <location>
        <begin position="61"/>
        <end position="300"/>
    </location>
</feature>
<dbReference type="PANTHER" id="PTHR10465:SF0">
    <property type="entry name" value="SARCALUMENIN"/>
    <property type="match status" value="1"/>
</dbReference>
<evidence type="ECO:0000259" key="6">
    <source>
        <dbReference type="Pfam" id="PF00350"/>
    </source>
</evidence>
<sequence length="746" mass="84635">MTLEQLFKANDSLEKLVMGFASDNYIRQEISNLKFSNNIDSTDDLAKIIESKKNDDRLMNIGIVGRVKAGKSSLLNALFFDGKNILPSAATPMTAALTTLTYGESFQASVDFYNASDIANIASKHREYQELYDRKVNEQVQRYTDKRGEAPTGEQMEKIQQMVKRDIKDPTLSSAHDQYERMKASGLLNTTGDNEVIEAGSMEQLAGLLLEYVGANGRYMPFTKSVNISLPIESLKDIRVIDTPGFNDPVQSREARTVELLHECDVIFIISSASQFLSAEDFDMLSRITTKEGIQEIYVIASQIDNSFHASEKRDTPSETLAVLTEKLASRIKDDIGAFQQAHPELGSTFNALIQNSQSNLLYSSGVAYGIAQKLAKHEELSENEKTPWENLKRSFPNHFSDEDIKTSIHSLNDIANIDNIRSVLIDVRQKKDEIIQKNIESFVATKFKNLTSYRDGLLKLADQKMLELEQTDKTQLEKQIEHYKELEVKVRTEMNSCYSTLISDLQEQIDTRMIHAVNEQFSSTQKAYEHNTGSETKTETKDKSGVFPWLARKLWGGGTKAIQVEQTTIYANHCTQALYEFMTRIADALGSTSKNIKKSFNEKVRHDIMKTYRETVNNDELIKESIARLAIQHTQRLFAVPEFSGMPEIPSQLKGKGKLVGDDADEFLSDLEDFTRNLHDSFRKEIRMYEERVRLALTQADQFGDQFSRSFMEACESLFEALNTINQSKYRLETFKADLVALELV</sequence>